<accession>A0ABW2Z407</accession>
<gene>
    <name evidence="1" type="ORF">ACFQZW_00950</name>
</gene>
<dbReference type="RefSeq" id="WP_298264861.1">
    <property type="nucleotide sequence ID" value="NZ_JBHTIC010000002.1"/>
</dbReference>
<comment type="caution">
    <text evidence="1">The sequence shown here is derived from an EMBL/GenBank/DDBJ whole genome shotgun (WGS) entry which is preliminary data.</text>
</comment>
<keyword evidence="2" id="KW-1185">Reference proteome</keyword>
<reference evidence="2" key="1">
    <citation type="journal article" date="2019" name="Int. J. Syst. Evol. Microbiol.">
        <title>The Global Catalogue of Microorganisms (GCM) 10K type strain sequencing project: providing services to taxonomists for standard genome sequencing and annotation.</title>
        <authorList>
            <consortium name="The Broad Institute Genomics Platform"/>
            <consortium name="The Broad Institute Genome Sequencing Center for Infectious Disease"/>
            <person name="Wu L."/>
            <person name="Ma J."/>
        </authorList>
    </citation>
    <scope>NUCLEOTIDE SEQUENCE [LARGE SCALE GENOMIC DNA]</scope>
    <source>
        <strain evidence="2">CCUG 60022</strain>
    </source>
</reference>
<dbReference type="Proteomes" id="UP001597032">
    <property type="component" value="Unassembled WGS sequence"/>
</dbReference>
<evidence type="ECO:0000313" key="1">
    <source>
        <dbReference type="EMBL" id="MFD0760641.1"/>
    </source>
</evidence>
<name>A0ABW2Z407_9FLAO</name>
<protein>
    <submittedName>
        <fullName evidence="1">Uncharacterized protein</fullName>
    </submittedName>
</protein>
<organism evidence="1 2">
    <name type="scientific">Lutibacter aestuarii</name>
    <dbReference type="NCBI Taxonomy" id="861111"/>
    <lineage>
        <taxon>Bacteria</taxon>
        <taxon>Pseudomonadati</taxon>
        <taxon>Bacteroidota</taxon>
        <taxon>Flavobacteriia</taxon>
        <taxon>Flavobacteriales</taxon>
        <taxon>Flavobacteriaceae</taxon>
        <taxon>Lutibacter</taxon>
    </lineage>
</organism>
<evidence type="ECO:0000313" key="2">
    <source>
        <dbReference type="Proteomes" id="UP001597032"/>
    </source>
</evidence>
<sequence>MLKNTILFVFLYLVVLKSFSQEITVAKQTNTIPKSIYSQTTTSSSFNAIVNLNERLKLNSYKFVYINEKNIENGYFTIPLNTTFKASSKFSLDTYKKIKDRLELEKSFFKVSKLYEPFQYQNDLQKKRFR</sequence>
<dbReference type="EMBL" id="JBHTIC010000002">
    <property type="protein sequence ID" value="MFD0760641.1"/>
    <property type="molecule type" value="Genomic_DNA"/>
</dbReference>
<proteinExistence type="predicted"/>